<organism evidence="1 2">
    <name type="scientific">Spirosoma rhododendri</name>
    <dbReference type="NCBI Taxonomy" id="2728024"/>
    <lineage>
        <taxon>Bacteria</taxon>
        <taxon>Pseudomonadati</taxon>
        <taxon>Bacteroidota</taxon>
        <taxon>Cytophagia</taxon>
        <taxon>Cytophagales</taxon>
        <taxon>Cytophagaceae</taxon>
        <taxon>Spirosoma</taxon>
    </lineage>
</organism>
<name>A0A7L5DP84_9BACT</name>
<dbReference type="KEGG" id="srho:HH216_11750"/>
<protein>
    <recommendedName>
        <fullName evidence="3">Nucleotidyltransferase domain-containing protein</fullName>
    </recommendedName>
</protein>
<dbReference type="InterPro" id="IPR053860">
    <property type="entry name" value="DUF6932"/>
</dbReference>
<dbReference type="Proteomes" id="UP000501128">
    <property type="component" value="Chromosome"/>
</dbReference>
<accession>A0A7L5DP84</accession>
<proteinExistence type="predicted"/>
<dbReference type="Pfam" id="PF22014">
    <property type="entry name" value="DUF6932"/>
    <property type="match status" value="1"/>
</dbReference>
<dbReference type="AlphaFoldDB" id="A0A7L5DP84"/>
<evidence type="ECO:0008006" key="3">
    <source>
        <dbReference type="Google" id="ProtNLM"/>
    </source>
</evidence>
<reference evidence="1 2" key="1">
    <citation type="submission" date="2020-04" db="EMBL/GenBank/DDBJ databases">
        <title>Genome sequencing of novel species.</title>
        <authorList>
            <person name="Heo J."/>
            <person name="Kim S.-J."/>
            <person name="Kim J.-S."/>
            <person name="Hong S.-B."/>
            <person name="Kwon S.-W."/>
        </authorList>
    </citation>
    <scope>NUCLEOTIDE SEQUENCE [LARGE SCALE GENOMIC DNA]</scope>
    <source>
        <strain evidence="1 2">CJU-R4</strain>
    </source>
</reference>
<dbReference type="RefSeq" id="WP_169550990.1">
    <property type="nucleotide sequence ID" value="NZ_CP051677.1"/>
</dbReference>
<evidence type="ECO:0000313" key="1">
    <source>
        <dbReference type="EMBL" id="QJD79023.1"/>
    </source>
</evidence>
<dbReference type="EMBL" id="CP051677">
    <property type="protein sequence ID" value="QJD79023.1"/>
    <property type="molecule type" value="Genomic_DNA"/>
</dbReference>
<dbReference type="SUPFAM" id="SSF81301">
    <property type="entry name" value="Nucleotidyltransferase"/>
    <property type="match status" value="1"/>
</dbReference>
<keyword evidence="2" id="KW-1185">Reference proteome</keyword>
<evidence type="ECO:0000313" key="2">
    <source>
        <dbReference type="Proteomes" id="UP000501128"/>
    </source>
</evidence>
<sequence>MPSGTLQFDAKGHLMPYELIETDWNSFENVFGWNEHRRDLISMLRSFIFSLNKLSILTITLWIDGSFVTKKEYPNDIDAVIVIPAFYHHRFEHQMRTLRDQYPHLDLYFVRLIEPGERNYFLYLSDRTQWFFQFTTTKPDRVTRTKFSKGFVQITWHDESIS</sequence>
<dbReference type="InterPro" id="IPR043519">
    <property type="entry name" value="NT_sf"/>
</dbReference>
<gene>
    <name evidence="1" type="ORF">HH216_11750</name>
</gene>